<evidence type="ECO:0000313" key="3">
    <source>
        <dbReference type="Proteomes" id="UP000886887"/>
    </source>
</evidence>
<reference evidence="2" key="2">
    <citation type="journal article" date="2021" name="PeerJ">
        <title>Extensive microbial diversity within the chicken gut microbiome revealed by metagenomics and culture.</title>
        <authorList>
            <person name="Gilroy R."/>
            <person name="Ravi A."/>
            <person name="Getino M."/>
            <person name="Pursley I."/>
            <person name="Horton D.L."/>
            <person name="Alikhan N.F."/>
            <person name="Baker D."/>
            <person name="Gharbi K."/>
            <person name="Hall N."/>
            <person name="Watson M."/>
            <person name="Adriaenssens E.M."/>
            <person name="Foster-Nyarko E."/>
            <person name="Jarju S."/>
            <person name="Secka A."/>
            <person name="Antonio M."/>
            <person name="Oren A."/>
            <person name="Chaudhuri R.R."/>
            <person name="La Ragione R."/>
            <person name="Hildebrand F."/>
            <person name="Pallen M.J."/>
        </authorList>
    </citation>
    <scope>NUCLEOTIDE SEQUENCE</scope>
    <source>
        <strain evidence="2">ChiSxjej2B14-6234</strain>
    </source>
</reference>
<proteinExistence type="predicted"/>
<keyword evidence="1" id="KW-0472">Membrane</keyword>
<organism evidence="2 3">
    <name type="scientific">Candidatus Onthenecus intestinigallinarum</name>
    <dbReference type="NCBI Taxonomy" id="2840875"/>
    <lineage>
        <taxon>Bacteria</taxon>
        <taxon>Bacillati</taxon>
        <taxon>Bacillota</taxon>
        <taxon>Clostridia</taxon>
        <taxon>Eubacteriales</taxon>
        <taxon>Candidatus Onthenecus</taxon>
    </lineage>
</organism>
<dbReference type="Proteomes" id="UP000886887">
    <property type="component" value="Unassembled WGS sequence"/>
</dbReference>
<evidence type="ECO:0000256" key="1">
    <source>
        <dbReference type="SAM" id="Phobius"/>
    </source>
</evidence>
<reference evidence="2" key="1">
    <citation type="submission" date="2020-10" db="EMBL/GenBank/DDBJ databases">
        <authorList>
            <person name="Gilroy R."/>
        </authorList>
    </citation>
    <scope>NUCLEOTIDE SEQUENCE</scope>
    <source>
        <strain evidence="2">ChiSxjej2B14-6234</strain>
    </source>
</reference>
<accession>A0A9D0ZAN8</accession>
<gene>
    <name evidence="2" type="ORF">IAB73_08990</name>
</gene>
<feature type="transmembrane region" description="Helical" evidence="1">
    <location>
        <begin position="12"/>
        <end position="34"/>
    </location>
</feature>
<comment type="caution">
    <text evidence="2">The sequence shown here is derived from an EMBL/GenBank/DDBJ whole genome shotgun (WGS) entry which is preliminary data.</text>
</comment>
<name>A0A9D0ZAN8_9FIRM</name>
<keyword evidence="1" id="KW-0812">Transmembrane</keyword>
<protein>
    <recommendedName>
        <fullName evidence="4">Oxaloacetate decarboxylase</fullName>
    </recommendedName>
</protein>
<evidence type="ECO:0008006" key="4">
    <source>
        <dbReference type="Google" id="ProtNLM"/>
    </source>
</evidence>
<sequence>MNVSAFLYTLPYIVKGMVGIFLVTGVIVLTINLLSRYAGGKSKED</sequence>
<keyword evidence="1" id="KW-1133">Transmembrane helix</keyword>
<evidence type="ECO:0000313" key="2">
    <source>
        <dbReference type="EMBL" id="HIQ72326.1"/>
    </source>
</evidence>
<dbReference type="EMBL" id="DVFJ01000033">
    <property type="protein sequence ID" value="HIQ72326.1"/>
    <property type="molecule type" value="Genomic_DNA"/>
</dbReference>
<dbReference type="AlphaFoldDB" id="A0A9D0ZAN8"/>